<dbReference type="AlphaFoldDB" id="A0A3L6R602"/>
<reference evidence="2" key="1">
    <citation type="journal article" date="2019" name="Nat. Commun.">
        <title>The genome of broomcorn millet.</title>
        <authorList>
            <person name="Zou C."/>
            <person name="Miki D."/>
            <person name="Li D."/>
            <person name="Tang Q."/>
            <person name="Xiao L."/>
            <person name="Rajput S."/>
            <person name="Deng P."/>
            <person name="Jia W."/>
            <person name="Huang R."/>
            <person name="Zhang M."/>
            <person name="Sun Y."/>
            <person name="Hu J."/>
            <person name="Fu X."/>
            <person name="Schnable P.S."/>
            <person name="Li F."/>
            <person name="Zhang H."/>
            <person name="Feng B."/>
            <person name="Zhu X."/>
            <person name="Liu R."/>
            <person name="Schnable J.C."/>
            <person name="Zhu J.-K."/>
            <person name="Zhang H."/>
        </authorList>
    </citation>
    <scope>NUCLEOTIDE SEQUENCE [LARGE SCALE GENOMIC DNA]</scope>
</reference>
<keyword evidence="2" id="KW-1185">Reference proteome</keyword>
<dbReference type="Proteomes" id="UP000275267">
    <property type="component" value="Unassembled WGS sequence"/>
</dbReference>
<evidence type="ECO:0000313" key="2">
    <source>
        <dbReference type="Proteomes" id="UP000275267"/>
    </source>
</evidence>
<protein>
    <recommendedName>
        <fullName evidence="3">F-box associated domain-containing protein</fullName>
    </recommendedName>
</protein>
<dbReference type="EMBL" id="PQIB02000009">
    <property type="protein sequence ID" value="RLM97861.1"/>
    <property type="molecule type" value="Genomic_DNA"/>
</dbReference>
<dbReference type="OrthoDB" id="639965at2759"/>
<organism evidence="1 2">
    <name type="scientific">Panicum miliaceum</name>
    <name type="common">Proso millet</name>
    <name type="synonym">Broomcorn millet</name>
    <dbReference type="NCBI Taxonomy" id="4540"/>
    <lineage>
        <taxon>Eukaryota</taxon>
        <taxon>Viridiplantae</taxon>
        <taxon>Streptophyta</taxon>
        <taxon>Embryophyta</taxon>
        <taxon>Tracheophyta</taxon>
        <taxon>Spermatophyta</taxon>
        <taxon>Magnoliopsida</taxon>
        <taxon>Liliopsida</taxon>
        <taxon>Poales</taxon>
        <taxon>Poaceae</taxon>
        <taxon>PACMAD clade</taxon>
        <taxon>Panicoideae</taxon>
        <taxon>Panicodae</taxon>
        <taxon>Paniceae</taxon>
        <taxon>Panicinae</taxon>
        <taxon>Panicum</taxon>
        <taxon>Panicum sect. Panicum</taxon>
    </lineage>
</organism>
<proteinExistence type="predicted"/>
<evidence type="ECO:0000313" key="1">
    <source>
        <dbReference type="EMBL" id="RLM97861.1"/>
    </source>
</evidence>
<dbReference type="STRING" id="4540.A0A3L6R602"/>
<accession>A0A3L6R602</accession>
<dbReference type="PANTHER" id="PTHR34591">
    <property type="entry name" value="OS03G0653100 PROTEIN-RELATED"/>
    <property type="match status" value="1"/>
</dbReference>
<sequence>MLHSDWPPSPCILSVFSSRTGLREDRLFTREGEAAGTVADMRQDQRFEPYRHAEYCRGALYVHCQTDFVMRISSSTSTYRVIKPPIRGTEVSADLEFHLARSKMGIYYALLDDNYRLRVWILDESCDQIEWKLRHDSGRGLPFSSLETCDHGPWVLTDVDYDDESEGRRR</sequence>
<evidence type="ECO:0008006" key="3">
    <source>
        <dbReference type="Google" id="ProtNLM"/>
    </source>
</evidence>
<name>A0A3L6R602_PANMI</name>
<gene>
    <name evidence="1" type="ORF">C2845_PM06G23320</name>
</gene>
<comment type="caution">
    <text evidence="1">The sequence shown here is derived from an EMBL/GenBank/DDBJ whole genome shotgun (WGS) entry which is preliminary data.</text>
</comment>
<dbReference type="PANTHER" id="PTHR34591:SF54">
    <property type="entry name" value="F-BOX DOMAIN CONTAINING PROTEIN, EXPRESSED"/>
    <property type="match status" value="1"/>
</dbReference>